<protein>
    <submittedName>
        <fullName evidence="1">Uncharacterized protein</fullName>
    </submittedName>
</protein>
<proteinExistence type="predicted"/>
<sequence length="83" mass="9588">MPMDLFRNVHFTIDYPLSILGKKLILEKKTQKLTMVGNAKTCAVSRIYNTTAVGSKIRPELKGTERETWSVARLLCYHYKKEI</sequence>
<evidence type="ECO:0000313" key="2">
    <source>
        <dbReference type="Proteomes" id="UP000593802"/>
    </source>
</evidence>
<accession>A0A7I8DBT9</accession>
<name>A0A7I8DBT9_9BACL</name>
<dbReference type="KEGG" id="eff:skT53_17870"/>
<dbReference type="EMBL" id="AP023366">
    <property type="protein sequence ID" value="BCJ86802.1"/>
    <property type="molecule type" value="Genomic_DNA"/>
</dbReference>
<dbReference type="Proteomes" id="UP000593802">
    <property type="component" value="Chromosome"/>
</dbReference>
<organism evidence="1 2">
    <name type="scientific">Effusibacillus dendaii</name>
    <dbReference type="NCBI Taxonomy" id="2743772"/>
    <lineage>
        <taxon>Bacteria</taxon>
        <taxon>Bacillati</taxon>
        <taxon>Bacillota</taxon>
        <taxon>Bacilli</taxon>
        <taxon>Bacillales</taxon>
        <taxon>Alicyclobacillaceae</taxon>
        <taxon>Effusibacillus</taxon>
    </lineage>
</organism>
<reference evidence="1 2" key="1">
    <citation type="submission" date="2020-08" db="EMBL/GenBank/DDBJ databases">
        <title>Complete Genome Sequence of Effusibacillus dendaii Strain skT53, Isolated from Farmland soil.</title>
        <authorList>
            <person name="Konishi T."/>
            <person name="Kawasaki H."/>
        </authorList>
    </citation>
    <scope>NUCLEOTIDE SEQUENCE [LARGE SCALE GENOMIC DNA]</scope>
    <source>
        <strain evidence="2">skT53</strain>
    </source>
</reference>
<keyword evidence="2" id="KW-1185">Reference proteome</keyword>
<evidence type="ECO:0000313" key="1">
    <source>
        <dbReference type="EMBL" id="BCJ86802.1"/>
    </source>
</evidence>
<dbReference type="AlphaFoldDB" id="A0A7I8DBT9"/>
<gene>
    <name evidence="1" type="ORF">skT53_17870</name>
</gene>
<dbReference type="RefSeq" id="WP_200760763.1">
    <property type="nucleotide sequence ID" value="NZ_AP023366.1"/>
</dbReference>